<evidence type="ECO:0000256" key="2">
    <source>
        <dbReference type="ARBA" id="ARBA00022857"/>
    </source>
</evidence>
<dbReference type="InterPro" id="IPR002347">
    <property type="entry name" value="SDR_fam"/>
</dbReference>
<dbReference type="PANTHER" id="PTHR24321:SF8">
    <property type="entry name" value="ESTRADIOL 17-BETA-DEHYDROGENASE 8-RELATED"/>
    <property type="match status" value="1"/>
</dbReference>
<dbReference type="EMBL" id="NAJM01000018">
    <property type="protein sequence ID" value="RVX71214.1"/>
    <property type="molecule type" value="Genomic_DNA"/>
</dbReference>
<dbReference type="InterPro" id="IPR020904">
    <property type="entry name" value="Sc_DH/Rdtase_CS"/>
</dbReference>
<evidence type="ECO:0000256" key="3">
    <source>
        <dbReference type="ARBA" id="ARBA00023002"/>
    </source>
</evidence>
<evidence type="ECO:0000256" key="1">
    <source>
        <dbReference type="ARBA" id="ARBA00006484"/>
    </source>
</evidence>
<feature type="region of interest" description="Disordered" evidence="4">
    <location>
        <begin position="1"/>
        <end position="26"/>
    </location>
</feature>
<protein>
    <submittedName>
        <fullName evidence="5">Uncharacterized protein</fullName>
    </submittedName>
</protein>
<gene>
    <name evidence="5" type="ORF">B0A52_04788</name>
</gene>
<sequence length="302" mass="31878">MGEVSQKDFSPFGDESHGRNSQNQELPRVFVDLGMDSTRNVSRVLTTNWDDMSSLEGKVIALTGAASGIGLVTAKLLSSRGAKLSIADINEKQLEAVAKDIQASGGQVIFTSVDVRKPSQVKAYIEKTVQHFGKLDGAANLAGVIGPTACTTDLRNQSDEEWDFVIDVNARGVFNCLRAELAVMSSGASIVNAASVCGLVGQATNAIYCASKHAVAGLIRATAKEEGKNNIRINGVAPGFIDTPMVDEVEAAKKVVKADTSMQAINRKGKPIEIAAIVAFLLSDESTFVTGAIWTADGGWTC</sequence>
<evidence type="ECO:0000256" key="4">
    <source>
        <dbReference type="SAM" id="MobiDB-lite"/>
    </source>
</evidence>
<name>A0A438N6D4_EXOME</name>
<evidence type="ECO:0000313" key="5">
    <source>
        <dbReference type="EMBL" id="RVX71214.1"/>
    </source>
</evidence>
<dbReference type="Gene3D" id="3.40.50.720">
    <property type="entry name" value="NAD(P)-binding Rossmann-like Domain"/>
    <property type="match status" value="1"/>
</dbReference>
<dbReference type="PRINTS" id="PR00080">
    <property type="entry name" value="SDRFAMILY"/>
</dbReference>
<dbReference type="CDD" id="cd05233">
    <property type="entry name" value="SDR_c"/>
    <property type="match status" value="1"/>
</dbReference>
<keyword evidence="3" id="KW-0560">Oxidoreductase</keyword>
<comment type="similarity">
    <text evidence="1">Belongs to the short-chain dehydrogenases/reductases (SDR) family.</text>
</comment>
<dbReference type="Proteomes" id="UP000288859">
    <property type="component" value="Unassembled WGS sequence"/>
</dbReference>
<reference evidence="5 6" key="1">
    <citation type="submission" date="2017-03" db="EMBL/GenBank/DDBJ databases">
        <title>Genomes of endolithic fungi from Antarctica.</title>
        <authorList>
            <person name="Coleine C."/>
            <person name="Masonjones S."/>
            <person name="Stajich J.E."/>
        </authorList>
    </citation>
    <scope>NUCLEOTIDE SEQUENCE [LARGE SCALE GENOMIC DNA]</scope>
    <source>
        <strain evidence="5 6">CCFEE 6314</strain>
    </source>
</reference>
<evidence type="ECO:0000313" key="6">
    <source>
        <dbReference type="Proteomes" id="UP000288859"/>
    </source>
</evidence>
<keyword evidence="2" id="KW-0521">NADP</keyword>
<dbReference type="FunFam" id="3.40.50.720:FF:000084">
    <property type="entry name" value="Short-chain dehydrogenase reductase"/>
    <property type="match status" value="1"/>
</dbReference>
<dbReference type="AlphaFoldDB" id="A0A438N6D4"/>
<dbReference type="OrthoDB" id="1669814at2759"/>
<dbReference type="Pfam" id="PF13561">
    <property type="entry name" value="adh_short_C2"/>
    <property type="match status" value="1"/>
</dbReference>
<organism evidence="5 6">
    <name type="scientific">Exophiala mesophila</name>
    <name type="common">Black yeast-like fungus</name>
    <dbReference type="NCBI Taxonomy" id="212818"/>
    <lineage>
        <taxon>Eukaryota</taxon>
        <taxon>Fungi</taxon>
        <taxon>Dikarya</taxon>
        <taxon>Ascomycota</taxon>
        <taxon>Pezizomycotina</taxon>
        <taxon>Eurotiomycetes</taxon>
        <taxon>Chaetothyriomycetidae</taxon>
        <taxon>Chaetothyriales</taxon>
        <taxon>Herpotrichiellaceae</taxon>
        <taxon>Exophiala</taxon>
    </lineage>
</organism>
<dbReference type="InterPro" id="IPR036291">
    <property type="entry name" value="NAD(P)-bd_dom_sf"/>
</dbReference>
<dbReference type="SUPFAM" id="SSF51735">
    <property type="entry name" value="NAD(P)-binding Rossmann-fold domains"/>
    <property type="match status" value="1"/>
</dbReference>
<dbReference type="VEuPathDB" id="FungiDB:PV10_05774"/>
<accession>A0A438N6D4</accession>
<dbReference type="PANTHER" id="PTHR24321">
    <property type="entry name" value="DEHYDROGENASES, SHORT CHAIN"/>
    <property type="match status" value="1"/>
</dbReference>
<comment type="caution">
    <text evidence="5">The sequence shown here is derived from an EMBL/GenBank/DDBJ whole genome shotgun (WGS) entry which is preliminary data.</text>
</comment>
<dbReference type="GO" id="GO:0016491">
    <property type="term" value="F:oxidoreductase activity"/>
    <property type="evidence" value="ECO:0007669"/>
    <property type="project" value="UniProtKB-KW"/>
</dbReference>
<dbReference type="PROSITE" id="PS00061">
    <property type="entry name" value="ADH_SHORT"/>
    <property type="match status" value="1"/>
</dbReference>
<dbReference type="PRINTS" id="PR00081">
    <property type="entry name" value="GDHRDH"/>
</dbReference>
<proteinExistence type="inferred from homology"/>